<name>A0ABX4SW81_9GAMM</name>
<gene>
    <name evidence="2" type="ORF">PZBJ_03730</name>
</gene>
<evidence type="ECO:0000256" key="1">
    <source>
        <dbReference type="SAM" id="MobiDB-lite"/>
    </source>
</evidence>
<protein>
    <submittedName>
        <fullName evidence="2">Uncharacterized protein</fullName>
    </submittedName>
</protein>
<keyword evidence="3" id="KW-1185">Reference proteome</keyword>
<feature type="region of interest" description="Disordered" evidence="1">
    <location>
        <begin position="19"/>
        <end position="75"/>
    </location>
</feature>
<proteinExistence type="predicted"/>
<evidence type="ECO:0000313" key="2">
    <source>
        <dbReference type="EMBL" id="PLR25925.1"/>
    </source>
</evidence>
<evidence type="ECO:0000313" key="3">
    <source>
        <dbReference type="Proteomes" id="UP000234296"/>
    </source>
</evidence>
<dbReference type="EMBL" id="PJRT01000005">
    <property type="protein sequence ID" value="PLR25925.1"/>
    <property type="molecule type" value="Genomic_DNA"/>
</dbReference>
<organism evidence="2 3">
    <name type="scientific">Pantoea endophytica</name>
    <dbReference type="NCBI Taxonomy" id="92488"/>
    <lineage>
        <taxon>Bacteria</taxon>
        <taxon>Pseudomonadati</taxon>
        <taxon>Pseudomonadota</taxon>
        <taxon>Gammaproteobacteria</taxon>
        <taxon>Enterobacterales</taxon>
        <taxon>Erwiniaceae</taxon>
        <taxon>Pantoea</taxon>
    </lineage>
</organism>
<accession>A0ABX4SW81</accession>
<reference evidence="3" key="1">
    <citation type="submission" date="2017-12" db="EMBL/GenBank/DDBJ databases">
        <title>The genome sequence of Pantoea sp. 596.</title>
        <authorList>
            <person name="Gao J."/>
            <person name="Mao X."/>
            <person name="Sun J."/>
        </authorList>
    </citation>
    <scope>NUCLEOTIDE SEQUENCE [LARGE SCALE GENOMIC DNA]</scope>
    <source>
        <strain evidence="3">596</strain>
    </source>
</reference>
<comment type="caution">
    <text evidence="2">The sequence shown here is derived from an EMBL/GenBank/DDBJ whole genome shotgun (WGS) entry which is preliminary data.</text>
</comment>
<dbReference type="Proteomes" id="UP000234296">
    <property type="component" value="Unassembled WGS sequence"/>
</dbReference>
<sequence>MEAKKQAGAAFRQAIRSAECSEEARRARRTRAKGGVGTRKSRLRRSVRLTSEMKVPRKRREDRRTKGGPGQRIRH</sequence>